<dbReference type="InterPro" id="IPR011659">
    <property type="entry name" value="WD40"/>
</dbReference>
<dbReference type="SUPFAM" id="SSF82171">
    <property type="entry name" value="DPP6 N-terminal domain-like"/>
    <property type="match status" value="1"/>
</dbReference>
<dbReference type="InterPro" id="IPR011042">
    <property type="entry name" value="6-blade_b-propeller_TolB-like"/>
</dbReference>
<dbReference type="Gene3D" id="2.120.10.30">
    <property type="entry name" value="TolB, C-terminal domain"/>
    <property type="match status" value="1"/>
</dbReference>
<organism evidence="2">
    <name type="scientific">uncultured Chloroflexia bacterium</name>
    <dbReference type="NCBI Taxonomy" id="1672391"/>
    <lineage>
        <taxon>Bacteria</taxon>
        <taxon>Bacillati</taxon>
        <taxon>Chloroflexota</taxon>
        <taxon>Chloroflexia</taxon>
        <taxon>environmental samples</taxon>
    </lineage>
</organism>
<dbReference type="EMBL" id="CADCTR010002930">
    <property type="protein sequence ID" value="CAA9374603.1"/>
    <property type="molecule type" value="Genomic_DNA"/>
</dbReference>
<sequence length="304" mass="33520">MVYTIVRFSEGSAGWLDVIRAGDDGKRAIDERSIESVMVAGYPGQSYEARGSGNDKRLNYVVELDAERLLLITIDQDDPEQSRAIRFIERDADSVATPETTTTPLTGEQLSGELAYLLNGDLWLHDLRSAKSRQLTEIGTAREFMWSPDGRRIAFSAEDENDTDIWTVDTSNGKQQAVTEGTEEDMFPAYGPDGTLFFLRRSVGDEATTIDIVKHEDSEDTVVHSEPGGLVGPTALRFRNEDEWALAVSTGRGRYVLLGDLRADASKDLAETYLSPTAGCAYDVAWREGEAVVLSSIDCIPHEN</sequence>
<dbReference type="PANTHER" id="PTHR36842">
    <property type="entry name" value="PROTEIN TOLB HOMOLOG"/>
    <property type="match status" value="1"/>
</dbReference>
<evidence type="ECO:0000256" key="1">
    <source>
        <dbReference type="ARBA" id="ARBA00009820"/>
    </source>
</evidence>
<dbReference type="Pfam" id="PF07676">
    <property type="entry name" value="PD40"/>
    <property type="match status" value="1"/>
</dbReference>
<dbReference type="PANTHER" id="PTHR36842:SF1">
    <property type="entry name" value="PROTEIN TOLB"/>
    <property type="match status" value="1"/>
</dbReference>
<reference evidence="2" key="1">
    <citation type="submission" date="2020-02" db="EMBL/GenBank/DDBJ databases">
        <authorList>
            <person name="Meier V. D."/>
        </authorList>
    </citation>
    <scope>NUCLEOTIDE SEQUENCE</scope>
    <source>
        <strain evidence="2">AVDCRST_MAG93</strain>
    </source>
</reference>
<evidence type="ECO:0000313" key="2">
    <source>
        <dbReference type="EMBL" id="CAA9374603.1"/>
    </source>
</evidence>
<name>A0A6J4N163_9CHLR</name>
<comment type="similarity">
    <text evidence="1">Belongs to the TolB family.</text>
</comment>
<protein>
    <recommendedName>
        <fullName evidence="3">TolB protein, periplasmic protein involved in the tonb-independent uptake of group A colicins</fullName>
    </recommendedName>
</protein>
<dbReference type="AlphaFoldDB" id="A0A6J4N163"/>
<evidence type="ECO:0008006" key="3">
    <source>
        <dbReference type="Google" id="ProtNLM"/>
    </source>
</evidence>
<accession>A0A6J4N163</accession>
<feature type="non-terminal residue" evidence="2">
    <location>
        <position position="304"/>
    </location>
</feature>
<proteinExistence type="inferred from homology"/>
<gene>
    <name evidence="2" type="ORF">AVDCRST_MAG93-8713</name>
</gene>